<dbReference type="Pfam" id="PF16076">
    <property type="entry name" value="Acyltransf_C"/>
    <property type="match status" value="1"/>
</dbReference>
<dbReference type="Proteomes" id="UP001165289">
    <property type="component" value="Unassembled WGS sequence"/>
</dbReference>
<evidence type="ECO:0000313" key="7">
    <source>
        <dbReference type="Proteomes" id="UP001165289"/>
    </source>
</evidence>
<keyword evidence="4" id="KW-0472">Membrane</keyword>
<name>A0AAV7KGP0_9METZ</name>
<dbReference type="GO" id="GO:0003841">
    <property type="term" value="F:1-acylglycerol-3-phosphate O-acyltransferase activity"/>
    <property type="evidence" value="ECO:0007669"/>
    <property type="project" value="TreeGrafter"/>
</dbReference>
<keyword evidence="2" id="KW-0808">Transferase</keyword>
<gene>
    <name evidence="6" type="ORF">LOD99_10672</name>
</gene>
<dbReference type="SUPFAM" id="SSF69593">
    <property type="entry name" value="Glycerol-3-phosphate (1)-acyltransferase"/>
    <property type="match status" value="1"/>
</dbReference>
<accession>A0AAV7KGP0</accession>
<dbReference type="AlphaFoldDB" id="A0AAV7KGP0"/>
<evidence type="ECO:0000259" key="5">
    <source>
        <dbReference type="SMART" id="SM00563"/>
    </source>
</evidence>
<evidence type="ECO:0000256" key="1">
    <source>
        <dbReference type="ARBA" id="ARBA00008655"/>
    </source>
</evidence>
<dbReference type="InterPro" id="IPR032098">
    <property type="entry name" value="Acyltransf_C"/>
</dbReference>
<feature type="transmembrane region" description="Helical" evidence="4">
    <location>
        <begin position="337"/>
        <end position="354"/>
    </location>
</feature>
<dbReference type="SMART" id="SM00563">
    <property type="entry name" value="PlsC"/>
    <property type="match status" value="1"/>
</dbReference>
<keyword evidence="7" id="KW-1185">Reference proteome</keyword>
<dbReference type="PROSITE" id="PS51257">
    <property type="entry name" value="PROKAR_LIPOPROTEIN"/>
    <property type="match status" value="1"/>
</dbReference>
<organism evidence="6 7">
    <name type="scientific">Oopsacas minuta</name>
    <dbReference type="NCBI Taxonomy" id="111878"/>
    <lineage>
        <taxon>Eukaryota</taxon>
        <taxon>Metazoa</taxon>
        <taxon>Porifera</taxon>
        <taxon>Hexactinellida</taxon>
        <taxon>Hexasterophora</taxon>
        <taxon>Lyssacinosida</taxon>
        <taxon>Leucopsacidae</taxon>
        <taxon>Oopsacas</taxon>
    </lineage>
</organism>
<sequence length="376" mass="43949">MLHFLKQFKIVQLYLTYILVFACISCTIGQIIAFPLKYISPRLFYVLNDKLCYCYFCLIPYAVENWGGYTIRVYGKDGIYQTFEKSRNKNMLVVMNHTGEVDWMIGWSLIERVGLLGVVKTMIKDSVKYVPVFGWSFYFSDYIFVKRSAQTDLPLIKKACDVYKKYPYNFLMTIFPEGTRFTREKHSESLAFACKRDLPQYKHHLLPRAKGLYTLVCMMKNNDNSEFFYDVEFAYRGKEATTLGILSGDAGMCDVNMRLIPLRDIPLEEKAFSEWLYQLFREKDELMEYHLKHGCFPGMHLQADQGYWRSKLALFWSLVSTLPILSLLYCLISSEQWIIVAFLIGLVPIASWMFKQLIHLTESKHGSSYGLNNKKV</sequence>
<evidence type="ECO:0000256" key="3">
    <source>
        <dbReference type="ARBA" id="ARBA00023315"/>
    </source>
</evidence>
<dbReference type="PANTHER" id="PTHR10983:SF24">
    <property type="entry name" value="1-ACYLGLYCEROL-3-PHOSPHATE O-ACYLTRANSFERASE 3, ISOFORM E-RELATED"/>
    <property type="match status" value="1"/>
</dbReference>
<keyword evidence="3 6" id="KW-0012">Acyltransferase</keyword>
<dbReference type="GO" id="GO:0012505">
    <property type="term" value="C:endomembrane system"/>
    <property type="evidence" value="ECO:0007669"/>
    <property type="project" value="TreeGrafter"/>
</dbReference>
<feature type="transmembrane region" description="Helical" evidence="4">
    <location>
        <begin position="12"/>
        <end position="34"/>
    </location>
</feature>
<feature type="transmembrane region" description="Helical" evidence="4">
    <location>
        <begin position="312"/>
        <end position="331"/>
    </location>
</feature>
<comment type="similarity">
    <text evidence="1">Belongs to the 1-acyl-sn-glycerol-3-phosphate acyltransferase family.</text>
</comment>
<dbReference type="InterPro" id="IPR002123">
    <property type="entry name" value="Plipid/glycerol_acylTrfase"/>
</dbReference>
<comment type="caution">
    <text evidence="6">The sequence shown here is derived from an EMBL/GenBank/DDBJ whole genome shotgun (WGS) entry which is preliminary data.</text>
</comment>
<evidence type="ECO:0000256" key="2">
    <source>
        <dbReference type="ARBA" id="ARBA00022679"/>
    </source>
</evidence>
<dbReference type="PANTHER" id="PTHR10983">
    <property type="entry name" value="1-ACYLGLYCEROL-3-PHOSPHATE ACYLTRANSFERASE-RELATED"/>
    <property type="match status" value="1"/>
</dbReference>
<reference evidence="6 7" key="1">
    <citation type="journal article" date="2023" name="BMC Biol.">
        <title>The compact genome of the sponge Oopsacas minuta (Hexactinellida) is lacking key metazoan core genes.</title>
        <authorList>
            <person name="Santini S."/>
            <person name="Schenkelaars Q."/>
            <person name="Jourda C."/>
            <person name="Duchesne M."/>
            <person name="Belahbib H."/>
            <person name="Rocher C."/>
            <person name="Selva M."/>
            <person name="Riesgo A."/>
            <person name="Vervoort M."/>
            <person name="Leys S.P."/>
            <person name="Kodjabachian L."/>
            <person name="Le Bivic A."/>
            <person name="Borchiellini C."/>
            <person name="Claverie J.M."/>
            <person name="Renard E."/>
        </authorList>
    </citation>
    <scope>NUCLEOTIDE SEQUENCE [LARGE SCALE GENOMIC DNA]</scope>
    <source>
        <strain evidence="6">SPO-2</strain>
    </source>
</reference>
<proteinExistence type="inferred from homology"/>
<protein>
    <submittedName>
        <fullName evidence="6">1-acyl-sn-glycerol-3-phosphate acyltransferase gamma</fullName>
    </submittedName>
</protein>
<dbReference type="EMBL" id="JAKMXF010000051">
    <property type="protein sequence ID" value="KAI6659739.1"/>
    <property type="molecule type" value="Genomic_DNA"/>
</dbReference>
<keyword evidence="4" id="KW-1133">Transmembrane helix</keyword>
<feature type="domain" description="Phospholipid/glycerol acyltransferase" evidence="5">
    <location>
        <begin position="91"/>
        <end position="213"/>
    </location>
</feature>
<evidence type="ECO:0000256" key="4">
    <source>
        <dbReference type="SAM" id="Phobius"/>
    </source>
</evidence>
<keyword evidence="4" id="KW-0812">Transmembrane</keyword>
<dbReference type="Pfam" id="PF01553">
    <property type="entry name" value="Acyltransferase"/>
    <property type="match status" value="1"/>
</dbReference>
<evidence type="ECO:0000313" key="6">
    <source>
        <dbReference type="EMBL" id="KAI6659739.1"/>
    </source>
</evidence>
<dbReference type="CDD" id="cd07990">
    <property type="entry name" value="LPLAT_LCLAT1-like"/>
    <property type="match status" value="1"/>
</dbReference>